<feature type="repeat" description="PPR" evidence="2">
    <location>
        <begin position="35"/>
        <end position="65"/>
    </location>
</feature>
<dbReference type="InterPro" id="IPR002885">
    <property type="entry name" value="PPR_rpt"/>
</dbReference>
<evidence type="ECO:0000256" key="2">
    <source>
        <dbReference type="PROSITE-ProRule" id="PRU00708"/>
    </source>
</evidence>
<sequence>MGLVLALPSTAYKDRGVDEAVKLLDGNIAKGGKSNLVSYNVLLAGFCKKFRVEEAIYLFRALDRVFVSYNIPLSLYYTGRDGKGLRPVPAGFNPIIVRFRKEGDLEMVLKCLDKMMHRHCTLKDLQCDYCVLWRVKVEDAYSILRSLGNKQNTSMNDF</sequence>
<dbReference type="PANTHER" id="PTHR47932">
    <property type="entry name" value="ATPASE EXPRESSION PROTEIN 3"/>
    <property type="match status" value="1"/>
</dbReference>
<dbReference type="PANTHER" id="PTHR47932:SF63">
    <property type="entry name" value="OS08G0290000 PROTEIN"/>
    <property type="match status" value="1"/>
</dbReference>
<dbReference type="AlphaFoldDB" id="A0AAQ3L6G5"/>
<dbReference type="Proteomes" id="UP001327560">
    <property type="component" value="Chromosome 9"/>
</dbReference>
<dbReference type="EMBL" id="CP136898">
    <property type="protein sequence ID" value="WOL20570.1"/>
    <property type="molecule type" value="Genomic_DNA"/>
</dbReference>
<dbReference type="NCBIfam" id="TIGR00756">
    <property type="entry name" value="PPR"/>
    <property type="match status" value="1"/>
</dbReference>
<keyword evidence="1" id="KW-0677">Repeat</keyword>
<proteinExistence type="predicted"/>
<dbReference type="Gene3D" id="1.25.40.10">
    <property type="entry name" value="Tetratricopeptide repeat domain"/>
    <property type="match status" value="1"/>
</dbReference>
<evidence type="ECO:0000256" key="1">
    <source>
        <dbReference type="ARBA" id="ARBA00022737"/>
    </source>
</evidence>
<name>A0AAQ3L6G5_9LILI</name>
<evidence type="ECO:0000313" key="3">
    <source>
        <dbReference type="EMBL" id="WOL20570.1"/>
    </source>
</evidence>
<dbReference type="PROSITE" id="PS51375">
    <property type="entry name" value="PPR"/>
    <property type="match status" value="1"/>
</dbReference>
<organism evidence="3 4">
    <name type="scientific">Canna indica</name>
    <name type="common">Indian-shot</name>
    <dbReference type="NCBI Taxonomy" id="4628"/>
    <lineage>
        <taxon>Eukaryota</taxon>
        <taxon>Viridiplantae</taxon>
        <taxon>Streptophyta</taxon>
        <taxon>Embryophyta</taxon>
        <taxon>Tracheophyta</taxon>
        <taxon>Spermatophyta</taxon>
        <taxon>Magnoliopsida</taxon>
        <taxon>Liliopsida</taxon>
        <taxon>Zingiberales</taxon>
        <taxon>Cannaceae</taxon>
        <taxon>Canna</taxon>
    </lineage>
</organism>
<dbReference type="GO" id="GO:0003729">
    <property type="term" value="F:mRNA binding"/>
    <property type="evidence" value="ECO:0007669"/>
    <property type="project" value="TreeGrafter"/>
</dbReference>
<protein>
    <submittedName>
        <fullName evidence="3">Pentatricopeptide repeat-containing protein</fullName>
    </submittedName>
</protein>
<evidence type="ECO:0000313" key="4">
    <source>
        <dbReference type="Proteomes" id="UP001327560"/>
    </source>
</evidence>
<reference evidence="3 4" key="1">
    <citation type="submission" date="2023-10" db="EMBL/GenBank/DDBJ databases">
        <title>Chromosome-scale genome assembly provides insights into flower coloration mechanisms of Canna indica.</title>
        <authorList>
            <person name="Li C."/>
        </authorList>
    </citation>
    <scope>NUCLEOTIDE SEQUENCE [LARGE SCALE GENOMIC DNA]</scope>
    <source>
        <tissue evidence="3">Flower</tissue>
    </source>
</reference>
<dbReference type="Pfam" id="PF01535">
    <property type="entry name" value="PPR"/>
    <property type="match status" value="1"/>
</dbReference>
<accession>A0AAQ3L6G5</accession>
<dbReference type="Pfam" id="PF12854">
    <property type="entry name" value="PPR_1"/>
    <property type="match status" value="1"/>
</dbReference>
<keyword evidence="4" id="KW-1185">Reference proteome</keyword>
<gene>
    <name evidence="3" type="ORF">Cni_G29375</name>
</gene>
<dbReference type="InterPro" id="IPR011990">
    <property type="entry name" value="TPR-like_helical_dom_sf"/>
</dbReference>